<name>A0A7Y2EBL3_UNCEI</name>
<dbReference type="SUPFAM" id="SSF53639">
    <property type="entry name" value="AraD/HMP-PK domain-like"/>
    <property type="match status" value="1"/>
</dbReference>
<comment type="caution">
    <text evidence="5">The sequence shown here is derived from an EMBL/GenBank/DDBJ whole genome shotgun (WGS) entry which is preliminary data.</text>
</comment>
<feature type="domain" description="Class II aldolase/adducin N-terminal" evidence="4">
    <location>
        <begin position="9"/>
        <end position="71"/>
    </location>
</feature>
<dbReference type="Proteomes" id="UP000547674">
    <property type="component" value="Unassembled WGS sequence"/>
</dbReference>
<dbReference type="InterPro" id="IPR001303">
    <property type="entry name" value="Aldolase_II/adducin_N"/>
</dbReference>
<dbReference type="InterPro" id="IPR050197">
    <property type="entry name" value="Aldolase_class_II_sugar_metab"/>
</dbReference>
<protein>
    <submittedName>
        <fullName evidence="5">Class II aldolase/adducin family protein</fullName>
    </submittedName>
</protein>
<evidence type="ECO:0000313" key="6">
    <source>
        <dbReference type="Proteomes" id="UP000547674"/>
    </source>
</evidence>
<dbReference type="Pfam" id="PF00596">
    <property type="entry name" value="Aldolase_II"/>
    <property type="match status" value="1"/>
</dbReference>
<dbReference type="GO" id="GO:0016832">
    <property type="term" value="F:aldehyde-lyase activity"/>
    <property type="evidence" value="ECO:0007669"/>
    <property type="project" value="TreeGrafter"/>
</dbReference>
<sequence length="145" mass="15240">LMPEVAVNLGAVPLTPYATPGTPALEEAILPAVRNYDAFLLANHGAVTMGNTVDQALERMETLEHFAKITLVTHLLGGATALGPSDVQSLEAIRARVNPRPVNCDPAAPISPGLPPRGKASDISEAQITETVTRVVRQILGDTES</sequence>
<dbReference type="GO" id="GO:0046872">
    <property type="term" value="F:metal ion binding"/>
    <property type="evidence" value="ECO:0007669"/>
    <property type="project" value="UniProtKB-KW"/>
</dbReference>
<evidence type="ECO:0000256" key="3">
    <source>
        <dbReference type="SAM" id="MobiDB-lite"/>
    </source>
</evidence>
<dbReference type="AlphaFoldDB" id="A0A7Y2EBL3"/>
<dbReference type="GO" id="GO:0019323">
    <property type="term" value="P:pentose catabolic process"/>
    <property type="evidence" value="ECO:0007669"/>
    <property type="project" value="TreeGrafter"/>
</dbReference>
<dbReference type="InterPro" id="IPR036409">
    <property type="entry name" value="Aldolase_II/adducin_N_sf"/>
</dbReference>
<organism evidence="5 6">
    <name type="scientific">Eiseniibacteriota bacterium</name>
    <dbReference type="NCBI Taxonomy" id="2212470"/>
    <lineage>
        <taxon>Bacteria</taxon>
        <taxon>Candidatus Eiseniibacteriota</taxon>
    </lineage>
</organism>
<dbReference type="Gene3D" id="3.40.225.10">
    <property type="entry name" value="Class II aldolase/adducin N-terminal domain"/>
    <property type="match status" value="1"/>
</dbReference>
<evidence type="ECO:0000256" key="1">
    <source>
        <dbReference type="ARBA" id="ARBA00022723"/>
    </source>
</evidence>
<evidence type="ECO:0000313" key="5">
    <source>
        <dbReference type="EMBL" id="NNF08065.1"/>
    </source>
</evidence>
<dbReference type="GO" id="GO:0005829">
    <property type="term" value="C:cytosol"/>
    <property type="evidence" value="ECO:0007669"/>
    <property type="project" value="TreeGrafter"/>
</dbReference>
<dbReference type="PANTHER" id="PTHR22789:SF0">
    <property type="entry name" value="3-OXO-TETRONATE 4-PHOSPHATE DECARBOXYLASE-RELATED"/>
    <property type="match status" value="1"/>
</dbReference>
<reference evidence="5 6" key="1">
    <citation type="submission" date="2020-03" db="EMBL/GenBank/DDBJ databases">
        <title>Metabolic flexibility allows generalist bacteria to become dominant in a frequently disturbed ecosystem.</title>
        <authorList>
            <person name="Chen Y.-J."/>
            <person name="Leung P.M."/>
            <person name="Bay S.K."/>
            <person name="Hugenholtz P."/>
            <person name="Kessler A.J."/>
            <person name="Shelley G."/>
            <person name="Waite D.W."/>
            <person name="Cook P.L."/>
            <person name="Greening C."/>
        </authorList>
    </citation>
    <scope>NUCLEOTIDE SEQUENCE [LARGE SCALE GENOMIC DNA]</scope>
    <source>
        <strain evidence="5">SS_bin_28</strain>
    </source>
</reference>
<evidence type="ECO:0000256" key="2">
    <source>
        <dbReference type="ARBA" id="ARBA00023239"/>
    </source>
</evidence>
<feature type="non-terminal residue" evidence="5">
    <location>
        <position position="1"/>
    </location>
</feature>
<dbReference type="EMBL" id="JABDJR010000605">
    <property type="protein sequence ID" value="NNF08065.1"/>
    <property type="molecule type" value="Genomic_DNA"/>
</dbReference>
<evidence type="ECO:0000259" key="4">
    <source>
        <dbReference type="Pfam" id="PF00596"/>
    </source>
</evidence>
<feature type="region of interest" description="Disordered" evidence="3">
    <location>
        <begin position="104"/>
        <end position="124"/>
    </location>
</feature>
<dbReference type="PANTHER" id="PTHR22789">
    <property type="entry name" value="FUCULOSE PHOSPHATE ALDOLASE"/>
    <property type="match status" value="1"/>
</dbReference>
<accession>A0A7Y2EBL3</accession>
<keyword evidence="2" id="KW-0456">Lyase</keyword>
<gene>
    <name evidence="5" type="ORF">HKN21_14980</name>
</gene>
<keyword evidence="1" id="KW-0479">Metal-binding</keyword>
<proteinExistence type="predicted"/>